<evidence type="ECO:0000313" key="6">
    <source>
        <dbReference type="EMBL" id="TLQ39963.1"/>
    </source>
</evidence>
<evidence type="ECO:0000259" key="4">
    <source>
        <dbReference type="Pfam" id="PF00501"/>
    </source>
</evidence>
<dbReference type="GO" id="GO:0031956">
    <property type="term" value="F:medium-chain fatty acid-CoA ligase activity"/>
    <property type="evidence" value="ECO:0007669"/>
    <property type="project" value="TreeGrafter"/>
</dbReference>
<evidence type="ECO:0000256" key="1">
    <source>
        <dbReference type="ARBA" id="ARBA00006432"/>
    </source>
</evidence>
<dbReference type="Gene3D" id="3.30.300.30">
    <property type="match status" value="1"/>
</dbReference>
<dbReference type="InterPro" id="IPR045851">
    <property type="entry name" value="AMP-bd_C_sf"/>
</dbReference>
<dbReference type="InterPro" id="IPR025110">
    <property type="entry name" value="AMP-bd_C"/>
</dbReference>
<keyword evidence="3" id="KW-0472">Membrane</keyword>
<comment type="caution">
    <text evidence="6">The sequence shown here is derived from an EMBL/GenBank/DDBJ whole genome shotgun (WGS) entry which is preliminary data.</text>
</comment>
<reference evidence="6 7" key="1">
    <citation type="submission" date="2019-05" db="EMBL/GenBank/DDBJ databases">
        <title>The metagenome of a microbial culture collection derived from dairy environment covers the genomic content of the human microbiome.</title>
        <authorList>
            <person name="Roder T."/>
            <person name="Wuthrich D."/>
            <person name="Sattari Z."/>
            <person name="Von Ah U."/>
            <person name="Bar C."/>
            <person name="Ronchi F."/>
            <person name="Macpherson A.J."/>
            <person name="Ganal-Vonarburg S.C."/>
            <person name="Bruggmann R."/>
            <person name="Vergeres G."/>
        </authorList>
    </citation>
    <scope>NUCLEOTIDE SEQUENCE [LARGE SCALE GENOMIC DNA]</scope>
    <source>
        <strain evidence="6 7">FAM 24227</strain>
    </source>
</reference>
<evidence type="ECO:0000256" key="2">
    <source>
        <dbReference type="ARBA" id="ARBA00022598"/>
    </source>
</evidence>
<dbReference type="EMBL" id="VBSP01000042">
    <property type="protein sequence ID" value="TLQ39963.1"/>
    <property type="molecule type" value="Genomic_DNA"/>
</dbReference>
<dbReference type="PANTHER" id="PTHR43201">
    <property type="entry name" value="ACYL-COA SYNTHETASE"/>
    <property type="match status" value="1"/>
</dbReference>
<dbReference type="PANTHER" id="PTHR43201:SF5">
    <property type="entry name" value="MEDIUM-CHAIN ACYL-COA LIGASE ACSF2, MITOCHONDRIAL"/>
    <property type="match status" value="1"/>
</dbReference>
<dbReference type="InterPro" id="IPR042099">
    <property type="entry name" value="ANL_N_sf"/>
</dbReference>
<dbReference type="OrthoDB" id="9765680at2"/>
<dbReference type="SUPFAM" id="SSF56801">
    <property type="entry name" value="Acetyl-CoA synthetase-like"/>
    <property type="match status" value="1"/>
</dbReference>
<dbReference type="PROSITE" id="PS00455">
    <property type="entry name" value="AMP_BINDING"/>
    <property type="match status" value="1"/>
</dbReference>
<dbReference type="RefSeq" id="WP_138405209.1">
    <property type="nucleotide sequence ID" value="NZ_VBSP01000042.1"/>
</dbReference>
<evidence type="ECO:0000259" key="5">
    <source>
        <dbReference type="Pfam" id="PF13193"/>
    </source>
</evidence>
<keyword evidence="3" id="KW-1133">Transmembrane helix</keyword>
<gene>
    <name evidence="6" type="ORF">FEZ33_09805</name>
</gene>
<name>A0A5R9DUF3_9LACT</name>
<accession>A0A5R9DUF3</accession>
<evidence type="ECO:0000256" key="3">
    <source>
        <dbReference type="SAM" id="Phobius"/>
    </source>
</evidence>
<evidence type="ECO:0000313" key="7">
    <source>
        <dbReference type="Proteomes" id="UP000306420"/>
    </source>
</evidence>
<dbReference type="InterPro" id="IPR000873">
    <property type="entry name" value="AMP-dep_synth/lig_dom"/>
</dbReference>
<organism evidence="6 7">
    <name type="scientific">Ruoffia tabacinasalis</name>
    <dbReference type="NCBI Taxonomy" id="87458"/>
    <lineage>
        <taxon>Bacteria</taxon>
        <taxon>Bacillati</taxon>
        <taxon>Bacillota</taxon>
        <taxon>Bacilli</taxon>
        <taxon>Lactobacillales</taxon>
        <taxon>Aerococcaceae</taxon>
        <taxon>Ruoffia</taxon>
    </lineage>
</organism>
<feature type="transmembrane region" description="Helical" evidence="3">
    <location>
        <begin position="235"/>
        <end position="254"/>
    </location>
</feature>
<feature type="domain" description="AMP-dependent synthetase/ligase" evidence="4">
    <location>
        <begin position="8"/>
        <end position="359"/>
    </location>
</feature>
<feature type="domain" description="AMP-binding enzyme C-terminal" evidence="5">
    <location>
        <begin position="409"/>
        <end position="487"/>
    </location>
</feature>
<protein>
    <submittedName>
        <fullName evidence="6">Acyl--CoA ligase</fullName>
    </submittedName>
</protein>
<dbReference type="AlphaFoldDB" id="A0A5R9DUF3"/>
<keyword evidence="3" id="KW-0812">Transmembrane</keyword>
<dbReference type="Gene3D" id="3.40.50.12780">
    <property type="entry name" value="N-terminal domain of ligase-like"/>
    <property type="match status" value="1"/>
</dbReference>
<dbReference type="InterPro" id="IPR020845">
    <property type="entry name" value="AMP-binding_CS"/>
</dbReference>
<proteinExistence type="inferred from homology"/>
<dbReference type="Proteomes" id="UP000306420">
    <property type="component" value="Unassembled WGS sequence"/>
</dbReference>
<feature type="transmembrane region" description="Helical" evidence="3">
    <location>
        <begin position="201"/>
        <end position="223"/>
    </location>
</feature>
<comment type="similarity">
    <text evidence="1">Belongs to the ATP-dependent AMP-binding enzyme family.</text>
</comment>
<dbReference type="Pfam" id="PF00501">
    <property type="entry name" value="AMP-binding"/>
    <property type="match status" value="1"/>
</dbReference>
<dbReference type="GO" id="GO:0006631">
    <property type="term" value="P:fatty acid metabolic process"/>
    <property type="evidence" value="ECO:0007669"/>
    <property type="project" value="TreeGrafter"/>
</dbReference>
<sequence length="511" mass="57667">MNLDWIKTRAVDTPDKVAVIDPIKQTEFTYEQLNQRAEMLARHLVENEGIKRGDRIGTFVPNDIAIIDFLLAAIKIGAVFVPLNWRLKPIEIGKVVKDAGLEYIVYATNHLERLTEVPQEFIKYNVDGPEYNEIVNLENYTPFESVNLDLQDIAMLIYTSGSTGRPKGVIHTHESYLNNGFNQNLSWNMTSDWKTIASAPMFHILGFIDIVIPMLMVGGTIVLERYFNHETINDWIVKYEPTVLVLIPTMYYAIIAHPEFKPENVMNIELLVSGGSPPLPAVQKVFQQMGKIIINAYGLTEAPLLTYNKYEYAVNNPQSIGQALMFVEAKIVNEDLEEVPVGDIGELLVKGKNVTPGYWNLPEENEKAFHDGFFRTGDMGFINELGEITIVNRLKELIITGGENVLPSEVEAILSQHPLIRSAIVLGYEHPKFGESVSAAIMLNKEALGSENYREVLDEYCLKNLAGYKVPKLYLEIDEIPVNSVGKPDRLELEKMMNDYAKSTITDELNI</sequence>
<keyword evidence="2 6" id="KW-0436">Ligase</keyword>
<dbReference type="Pfam" id="PF13193">
    <property type="entry name" value="AMP-binding_C"/>
    <property type="match status" value="1"/>
</dbReference>